<dbReference type="Pfam" id="PF00583">
    <property type="entry name" value="Acetyltransf_1"/>
    <property type="match status" value="1"/>
</dbReference>
<feature type="domain" description="N-acetyltransferase" evidence="1">
    <location>
        <begin position="6"/>
        <end position="173"/>
    </location>
</feature>
<name>A0A5J4K4D6_9CHLR</name>
<dbReference type="InterPro" id="IPR016181">
    <property type="entry name" value="Acyl_CoA_acyltransferase"/>
</dbReference>
<keyword evidence="2" id="KW-0808">Transferase</keyword>
<dbReference type="CDD" id="cd04301">
    <property type="entry name" value="NAT_SF"/>
    <property type="match status" value="1"/>
</dbReference>
<sequence length="173" mass="19848">MMSTVVHIREITPDDAEAFLSLCKRLDQETRFMLLEPDERNLTPDEQRQALENLLATGRSTIFVAEAGQSGELAGYLAIKGGTYRRERQRATLVIGILQAFTGQGIGSRLFQVMERWARQRGFHRLELTVMVHNQRALALYLRQGFMIEGLRHQSLVVDGQYVDEYYMAKLLE</sequence>
<accession>A0A5J4K4D6</accession>
<proteinExistence type="predicted"/>
<evidence type="ECO:0000313" key="3">
    <source>
        <dbReference type="Proteomes" id="UP000334820"/>
    </source>
</evidence>
<dbReference type="AlphaFoldDB" id="A0A5J4K4D6"/>
<dbReference type="GO" id="GO:0016747">
    <property type="term" value="F:acyltransferase activity, transferring groups other than amino-acyl groups"/>
    <property type="evidence" value="ECO:0007669"/>
    <property type="project" value="InterPro"/>
</dbReference>
<reference evidence="2 3" key="1">
    <citation type="journal article" date="2019" name="Int. J. Syst. Evol. Microbiol.">
        <title>Thermogemmatispora aurantia sp. nov. and Thermogemmatispora argillosa sp. nov., within the class Ktedonobacteria, and emended description of the genus Thermogemmatispora.</title>
        <authorList>
            <person name="Zheng Y."/>
            <person name="Wang C.M."/>
            <person name="Sakai Y."/>
            <person name="Abe K."/>
            <person name="Yokota A."/>
            <person name="Yabe S."/>
        </authorList>
    </citation>
    <scope>NUCLEOTIDE SEQUENCE [LARGE SCALE GENOMIC DNA]</scope>
    <source>
        <strain evidence="2 3">A1-2</strain>
    </source>
</reference>
<evidence type="ECO:0000313" key="2">
    <source>
        <dbReference type="EMBL" id="GER81932.1"/>
    </source>
</evidence>
<dbReference type="PANTHER" id="PTHR43415:SF3">
    <property type="entry name" value="GNAT-FAMILY ACETYLTRANSFERASE"/>
    <property type="match status" value="1"/>
</dbReference>
<dbReference type="Proteomes" id="UP000334820">
    <property type="component" value="Unassembled WGS sequence"/>
</dbReference>
<dbReference type="PROSITE" id="PS51186">
    <property type="entry name" value="GNAT"/>
    <property type="match status" value="1"/>
</dbReference>
<dbReference type="PANTHER" id="PTHR43415">
    <property type="entry name" value="SPERMIDINE N(1)-ACETYLTRANSFERASE"/>
    <property type="match status" value="1"/>
</dbReference>
<dbReference type="Gene3D" id="3.40.630.30">
    <property type="match status" value="1"/>
</dbReference>
<dbReference type="SUPFAM" id="SSF55729">
    <property type="entry name" value="Acyl-CoA N-acyltransferases (Nat)"/>
    <property type="match status" value="1"/>
</dbReference>
<dbReference type="InterPro" id="IPR000182">
    <property type="entry name" value="GNAT_dom"/>
</dbReference>
<comment type="caution">
    <text evidence="2">The sequence shown here is derived from an EMBL/GenBank/DDBJ whole genome shotgun (WGS) entry which is preliminary data.</text>
</comment>
<organism evidence="2 3">
    <name type="scientific">Thermogemmatispora aurantia</name>
    <dbReference type="NCBI Taxonomy" id="2045279"/>
    <lineage>
        <taxon>Bacteria</taxon>
        <taxon>Bacillati</taxon>
        <taxon>Chloroflexota</taxon>
        <taxon>Ktedonobacteria</taxon>
        <taxon>Thermogemmatisporales</taxon>
        <taxon>Thermogemmatisporaceae</taxon>
        <taxon>Thermogemmatispora</taxon>
    </lineage>
</organism>
<gene>
    <name evidence="2" type="ORF">KTAU_05700</name>
</gene>
<evidence type="ECO:0000259" key="1">
    <source>
        <dbReference type="PROSITE" id="PS51186"/>
    </source>
</evidence>
<dbReference type="EMBL" id="BKZV01000001">
    <property type="protein sequence ID" value="GER81932.1"/>
    <property type="molecule type" value="Genomic_DNA"/>
</dbReference>
<protein>
    <submittedName>
        <fullName evidence="2">N-acetyltransferase</fullName>
    </submittedName>
</protein>
<keyword evidence="3" id="KW-1185">Reference proteome</keyword>